<gene>
    <name evidence="2" type="ORF">Tci_012802</name>
</gene>
<feature type="compositionally biased region" description="Polar residues" evidence="1">
    <location>
        <begin position="1"/>
        <end position="12"/>
    </location>
</feature>
<organism evidence="2">
    <name type="scientific">Tanacetum cinerariifolium</name>
    <name type="common">Dalmatian daisy</name>
    <name type="synonym">Chrysanthemum cinerariifolium</name>
    <dbReference type="NCBI Taxonomy" id="118510"/>
    <lineage>
        <taxon>Eukaryota</taxon>
        <taxon>Viridiplantae</taxon>
        <taxon>Streptophyta</taxon>
        <taxon>Embryophyta</taxon>
        <taxon>Tracheophyta</taxon>
        <taxon>Spermatophyta</taxon>
        <taxon>Magnoliopsida</taxon>
        <taxon>eudicotyledons</taxon>
        <taxon>Gunneridae</taxon>
        <taxon>Pentapetalae</taxon>
        <taxon>asterids</taxon>
        <taxon>campanulids</taxon>
        <taxon>Asterales</taxon>
        <taxon>Asteraceae</taxon>
        <taxon>Asteroideae</taxon>
        <taxon>Anthemideae</taxon>
        <taxon>Anthemidinae</taxon>
        <taxon>Tanacetum</taxon>
    </lineage>
</organism>
<comment type="caution">
    <text evidence="2">The sequence shown here is derived from an EMBL/GenBank/DDBJ whole genome shotgun (WGS) entry which is preliminary data.</text>
</comment>
<dbReference type="EMBL" id="BKCJ010001356">
    <property type="protein sequence ID" value="GEU40824.1"/>
    <property type="molecule type" value="Genomic_DNA"/>
</dbReference>
<feature type="compositionally biased region" description="Polar residues" evidence="1">
    <location>
        <begin position="30"/>
        <end position="57"/>
    </location>
</feature>
<sequence length="275" mass="31169">MDIRIPQSNVPSSAADEAITKEMHDGLGRATTTVSSFETEQDSGNIYKTHTKTTPSGPSFPRTSLEGGPGCHFTIGDSPVQARPERLSNFPNKPPLGEDKVTHLENELTSTKDVYNKGLITLTKRVKKLEKKLKHKRRRAVIDYSEEEDASLDHEDSSKQGRMIKEIDKDENVNLVKSCEREEAHKTAGHIMDFSTASPQIDDDETLAETLLSIKRSAAKDKRKAIMQESESPYKIRKKEMMQMSLDEEIAQRFYKEEQAQILRDEEYTQQVQAQ</sequence>
<accession>A0A6L2JYU6</accession>
<feature type="region of interest" description="Disordered" evidence="1">
    <location>
        <begin position="1"/>
        <end position="70"/>
    </location>
</feature>
<protein>
    <submittedName>
        <fullName evidence="2">Uncharacterized protein</fullName>
    </submittedName>
</protein>
<proteinExistence type="predicted"/>
<evidence type="ECO:0000313" key="2">
    <source>
        <dbReference type="EMBL" id="GEU40824.1"/>
    </source>
</evidence>
<reference evidence="2" key="1">
    <citation type="journal article" date="2019" name="Sci. Rep.">
        <title>Draft genome of Tanacetum cinerariifolium, the natural source of mosquito coil.</title>
        <authorList>
            <person name="Yamashiro T."/>
            <person name="Shiraishi A."/>
            <person name="Satake H."/>
            <person name="Nakayama K."/>
        </authorList>
    </citation>
    <scope>NUCLEOTIDE SEQUENCE</scope>
</reference>
<name>A0A6L2JYU6_TANCI</name>
<dbReference type="AlphaFoldDB" id="A0A6L2JYU6"/>
<feature type="compositionally biased region" description="Basic and acidic residues" evidence="1">
    <location>
        <begin position="18"/>
        <end position="27"/>
    </location>
</feature>
<evidence type="ECO:0000256" key="1">
    <source>
        <dbReference type="SAM" id="MobiDB-lite"/>
    </source>
</evidence>